<dbReference type="SMART" id="SM00912">
    <property type="entry name" value="Haemagg_act"/>
    <property type="match status" value="1"/>
</dbReference>
<feature type="compositionally biased region" description="Low complexity" evidence="4">
    <location>
        <begin position="1100"/>
        <end position="1109"/>
    </location>
</feature>
<evidence type="ECO:0000259" key="5">
    <source>
        <dbReference type="SMART" id="SM00912"/>
    </source>
</evidence>
<dbReference type="Proteomes" id="UP001501671">
    <property type="component" value="Unassembled WGS sequence"/>
</dbReference>
<dbReference type="InterPro" id="IPR021026">
    <property type="entry name" value="Filamn_hemagglutn_DUF3739"/>
</dbReference>
<feature type="compositionally biased region" description="Gly residues" evidence="4">
    <location>
        <begin position="1084"/>
        <end position="1097"/>
    </location>
</feature>
<protein>
    <recommendedName>
        <fullName evidence="5">Filamentous haemagglutinin FhaB/tRNA nuclease CdiA-like TPS domain-containing protein</fullName>
    </recommendedName>
</protein>
<dbReference type="Pfam" id="PF12545">
    <property type="entry name" value="DUF3739"/>
    <property type="match status" value="1"/>
</dbReference>
<feature type="domain" description="Filamentous haemagglutinin FhaB/tRNA nuclease CdiA-like TPS" evidence="5">
    <location>
        <begin position="159"/>
        <end position="279"/>
    </location>
</feature>
<organism evidence="6 7">
    <name type="scientific">Pigmentiphaga soli</name>
    <dbReference type="NCBI Taxonomy" id="1007095"/>
    <lineage>
        <taxon>Bacteria</taxon>
        <taxon>Pseudomonadati</taxon>
        <taxon>Pseudomonadota</taxon>
        <taxon>Betaproteobacteria</taxon>
        <taxon>Burkholderiales</taxon>
        <taxon>Alcaligenaceae</taxon>
        <taxon>Pigmentiphaga</taxon>
    </lineage>
</organism>
<comment type="subcellular location">
    <subcellularLocation>
        <location evidence="1">Secreted</location>
    </subcellularLocation>
</comment>
<proteinExistence type="predicted"/>
<comment type="caution">
    <text evidence="6">The sequence shown here is derived from an EMBL/GenBank/DDBJ whole genome shotgun (WGS) entry which is preliminary data.</text>
</comment>
<evidence type="ECO:0000313" key="6">
    <source>
        <dbReference type="EMBL" id="GAA4342296.1"/>
    </source>
</evidence>
<dbReference type="SUPFAM" id="SSF51126">
    <property type="entry name" value="Pectin lyase-like"/>
    <property type="match status" value="1"/>
</dbReference>
<feature type="compositionally biased region" description="Polar residues" evidence="4">
    <location>
        <begin position="71"/>
        <end position="93"/>
    </location>
</feature>
<feature type="region of interest" description="Disordered" evidence="4">
    <location>
        <begin position="69"/>
        <end position="93"/>
    </location>
</feature>
<keyword evidence="3" id="KW-0732">Signal</keyword>
<accession>A0ABP8HPK8</accession>
<name>A0ABP8HPK8_9BURK</name>
<keyword evidence="2" id="KW-0964">Secreted</keyword>
<evidence type="ECO:0000256" key="4">
    <source>
        <dbReference type="SAM" id="MobiDB-lite"/>
    </source>
</evidence>
<keyword evidence="7" id="KW-1185">Reference proteome</keyword>
<dbReference type="Gene3D" id="2.160.20.10">
    <property type="entry name" value="Single-stranded right-handed beta-helix, Pectin lyase-like"/>
    <property type="match status" value="1"/>
</dbReference>
<sequence>MSVSAPLLSSFRPFARRRAVRFSGSAFRPAFRPTPVASAIAALVLAGAAPSAHAQRAFSSGWFSGKGAVHNTATQTGRLPNGTPASLLTNPGQQSAAARQTLQTSINNLNLAARAIAAQQAAQAEAHAKALANGDDGVPDGLADGGLKVDTGSLTAGWLNAKPLDNSSQKVIDGRTVVTVGQMADKAILNWETFNVGRNTTVDFDQATYAADGTRTAQTGWAVLNRVNDPRMRPSQILGQIHADGTVLIANRNGIVFGGSSQVDTRNLVAAAAAIADEQFADRGIYSLQASGSYQPSFTDASGKLLVEAGAQIRTAAPGSVTQGGGYALLLGAEVENAGTITTPKGQSQLAAGDFFIVRPGQGTDANQTSTTRGNEVVAGADAAAAHADGVAAGRVANRGLLQSSEGDITLTGHEVVQDGVALSTTTVNNRGTIHLSTPVSDTAGTVTIKANALNAILLQDDGSTALDSQRQTLIRDSAGNDQARRTASQDVFDNLSKLDDRADLSRVEIVAGGAVDFAGGSATVATGGQVAVSAGNGTGAGAGADSGNAAAIGRTTVSDGATIDVSGAVGVAVAMSSNNVEINVQGNEQRDAPLNRDTKNLNNSDVWVDRRTLIHVPAGTGGYTSDRWYTAGGLLEVGGYLDLSGHSIGEWAAQGGSVAFAGNAVDTLAGSRINLSGGTLDVQTGYINQSWMKGTDGRLYELGNARADVAYAGLYKGFEDTHARWGDSATSYFYSPLIGKTRRLENGYTVGRDAGRLIVSTREADLSGDVVADTYQGPRQVQKADASLDGYNQSQTAAARGAALILGAYQTAYNTDADIGPTGVFHNLTPTVASIVFGPPAIVGAAAGDAGAAGPGGDAAAAGGDGPATADVSVLYLDSDYLSGLGLGSILAAGSESVEVDGAMAVMPGGTIALHAPRVSVRAGLTAHGGSIALGNVLAQTASTGKTIDTALFAADGSAAVTVDGGAVLDASGLWSNFALDADDGHALPFMDGGSVDIRSAGFVAIGADTTIDVSSGAAMRSDGAVDGGSGGDVTVAAGYVASETDGQRDGVLALDGALRGYGVKGGGTLRLESGSAIDIGNGAGSPLGSGDGNGNGQASADSEAGADASPGSVALSPFLFKTGFAGYTVSAHGGIAVGDGVDVAVVMPVLRPDLAAAHTVPTGSDPTAILQVWTPPLYQEDPKNSVLTQRAGASLALSSGSRFAAGLAPMTIGHGASIRVDPGQSIDLHSDGQMTIDGRLDAWGGAIRLAAMPENPDGQHYTPALSVWIGSQAVLDAAARAYVARDAQGRRYGVVPAGGSIIVAPSDGSVIVRPGALLDASGSAAMVDSLAGGGAADPGQPITLVSDGGIIELHSNSGIVLDGTLRAAAGGDAALGGSLALYLDGRSYVQTRDDIDESMNRLRQVTLVQQARPSGLAAALQPGQADDALVFGQAMAGVDQIAAGGFSSLTLSAPDGIRFEGDVDLALAGSVNLKGGLLTVADDTPDAQARIDASYIRLDGGAWGGPGGNPDSFAPGLFSVFPGQAPRGASALTLSAGLIDIHGKVLSGAYAIQGTGLFGGGYVALDGFADLILASRGDVRLGDGGLAVPGRLEVDAAQVYPASSSHGALMAGMRVVAGAPGSAPVRAMVDPDSELIIRSSTGTVPDVPYSAFGNLVLVGGTVDQGGVVRAPLGTIALNTTGGSLGTDWTNDVVVFFAVPADPVVILRSGSLTSVSAAGLDMPFGGTVDGVTYDGVGTVGRETTKYNLADTFVTRGDNSGVKVADNNVLVTGVSIGAAQLIGEPGAVVDLSGGGTLQGEGFVSGRGGSVNVLAAPLYDANPAANTYSRPDNQVYAILPGYASGYAPLLRDNDKGAGDPSVGRQITVGDGVPGLPAGTYTLLPASFALMPGAFRVELGGTAAPGQASYVAPIPNGSWATTAVQGTAGTGRRDALATQVILTPGSVVRNYAQYNETTFTQFLLAQAEQFGTVHARLPEDGKLLDLEFGASDAVADPLDFAGTVRFGGAVTSEVTGIDGAMIVGSGAPIEIRPADTAPAEGMVSLTDAALDAFGASSLSIGGAWRYFDGNSTLGDSARLYFGSEGQSHNGVTVRDGAVLKAGQVFLVGNTLTVEGGATIDTRGFGGNVIDSTLGYAYANGLKASPNGSEPAVLAVGNGWLDFLPSVNTGTIVVGDGASLLTDGTIAFAAPGSLDLGDVNLGARYLTVAQDQIDIGTADSLAAAGAAGALQPGWHLTQDVLDRLLRPAPDTGVPALERLTLTAGGAFNFYGSATLDTGDSPVRMVFETPAFYGWGDDADVVRIATRDFLWGGISTGAGTSASPYASQAPATVRPGGPGTGTGRLEIDADTVTFGYDDLSQPQSQAALDRLALGFAGVQIRAADRVTANHLGTLTAGGTQAGDGSRSGGDLAIATPLLTGLGGSAMTYTAGGALTVTAPDGAASADIRTVDELGASITLAGQSVSLDTAVALPSGKLAVQADGDVALGDGAQLDLAGRAIAFFDVTKYSWGGDVSLASGHGNIAQATGSRIDVSAGGNAGGSLQVNAPEGAITLGGTLLADGGDGYDDGRFGMTTRMIDAAGFTALNGRLDAAGFHGARSFDVKQGGLTVAGPVTARQVSLTADAGSITIDGVIDASGNTPGNIVLSARDDVVLTGNAVLDAHGNALAVDSYGAPIDASNRGRIVLVSKGGTVRLASGATLDLTTPDGVARGQIDINAPRLTEAGGDIAIDAAGPLTVRGAASIAVDGFWTYSPTDADGTVTQDNGDAAGSPVGADGVVGLKQIDARNTQFIDAAWSNVSLQGRLAGLKAYGDAFHLRPGVEIASTGDLTTRGDLDLSGYRYGPGADPALRGSGEPGVLVLRAGGDLHVNGSVNDGFGQPVDSPDGTILGVIMANQTLATAYAATGGEILASGTQLPTSAELGFDLPLSGVARLYPRTDVPLPFDVTLGGANLVNKNASTNPNQVLGGDIILPNGTVYPKGTPLSAITGTTLPSGTIVKAGNLQIGQPAAGLSVQAMTIPRGTPVALLARPATASYALTAAVSLQAGDAIPAGTTVTNLSGIVGSRPIWAIAPMLAPGMQSWSMRLVAGADLTSADTRAVRAAASAGGSGGDLVLNDPFQVNTSTHGLGTPDTGVSVLRTGTGDLELYAAGDYTQLSPYGVYTAGTAVDGTGAGTAWNAPREVQDDGTLLSGKVPSREGYEATLGQRIWYPTGGGDFTLAVGGGITGYQDPNAEMVGSWLLRQGGAELGQATAWGINFGTYVLDGTAKLSGGAAVGLASYAGLGALGGGNVVVRAGGDIGVDDGNTQGNIVVAVGGSGRVIGGEVVQTGGGSLSVTAGGRIYGGQYDDLRGDTTLRAAAVGVVQLTDYGVAEQQDPRGLDVNTAYAAASRAGASFAPGDGTVGVQTLGDLAMGNVIDPGRSESRLDTAAAVGGASGSTATWFTLWSDATALDLFSAGGNAAPMGGLPGASVQSVTAFLPSVLSVTAPGGSIYYAPGGDGAYLLPSPNGHLDLLARDRVSGVSANSYQNLSLPFGPLGVAAGAIATPLAPAWRMVAPGDFDSATVLASNYWSANAGSGSDSTTNMVVYSTFYESGPGRYRGQGGTPFMFGPETLSDGSMEGDGVVSHIYAVTGDLQNVQIGGSRDVRDPNTNAVTGTYYWASKPVRMLAGGDIIDGGGLFAHGSADDVSMVAAQGDMFFVTSKGFSVVGPGTLEVSAGGDVYLGHAATFASLGPVVPGDARPGASIAVQAGLGAGAPGEGATAYTDFARLYLDSAKLADPDLPLAGQPGKVAKTYDAELRQWLVDRYGYAGGDSADLLAYFLALPAEQQRIFVREVYYAELLASGREYNDPDSKRFGSYLRGRDAIAALFPATDAQGNAIERDGDLTLFQGTQANGGIRTLQGGDIQTLTPGGQTIVGVEGVTPVSGTDPYTGRTQSPAGLLTQGAGGIRMYSEGSVLLGLSRIMTTFGGGIQVWSAEGDINAGRGAKTSLVYTPPRVTYDDLGNVALSPQVPSTGAGIATLNPIPEVPPGDVDLTAPMGTVDAGEAGIRVSGNVNIAALQVVNAANIQVQGKSTGLPVVAMVNVAALTSASAAASQATVAAQDVVRQERAAARQALPSIFTVRVLGFGNDAAPPAPTPAAGRDPSAYRPDGLVKVVDKSTLTPEERRQLGL</sequence>
<dbReference type="NCBIfam" id="TIGR01901">
    <property type="entry name" value="adhes_NPXG"/>
    <property type="match status" value="1"/>
</dbReference>
<dbReference type="Pfam" id="PF05860">
    <property type="entry name" value="TPS"/>
    <property type="match status" value="1"/>
</dbReference>
<evidence type="ECO:0000256" key="3">
    <source>
        <dbReference type="ARBA" id="ARBA00022729"/>
    </source>
</evidence>
<dbReference type="InterPro" id="IPR011050">
    <property type="entry name" value="Pectin_lyase_fold/virulence"/>
</dbReference>
<dbReference type="InterPro" id="IPR008638">
    <property type="entry name" value="FhaB/CdiA-like_TPS"/>
</dbReference>
<evidence type="ECO:0000256" key="2">
    <source>
        <dbReference type="ARBA" id="ARBA00022525"/>
    </source>
</evidence>
<evidence type="ECO:0000256" key="1">
    <source>
        <dbReference type="ARBA" id="ARBA00004613"/>
    </source>
</evidence>
<dbReference type="EMBL" id="BAABFO010000033">
    <property type="protein sequence ID" value="GAA4342296.1"/>
    <property type="molecule type" value="Genomic_DNA"/>
</dbReference>
<reference evidence="7" key="1">
    <citation type="journal article" date="2019" name="Int. J. Syst. Evol. Microbiol.">
        <title>The Global Catalogue of Microorganisms (GCM) 10K type strain sequencing project: providing services to taxonomists for standard genome sequencing and annotation.</title>
        <authorList>
            <consortium name="The Broad Institute Genomics Platform"/>
            <consortium name="The Broad Institute Genome Sequencing Center for Infectious Disease"/>
            <person name="Wu L."/>
            <person name="Ma J."/>
        </authorList>
    </citation>
    <scope>NUCLEOTIDE SEQUENCE [LARGE SCALE GENOMIC DNA]</scope>
    <source>
        <strain evidence="7">JCM 17666</strain>
    </source>
</reference>
<gene>
    <name evidence="6" type="ORF">GCM10023144_44160</name>
</gene>
<dbReference type="InterPro" id="IPR012334">
    <property type="entry name" value="Pectin_lyas_fold"/>
</dbReference>
<dbReference type="PANTHER" id="PTHR12338">
    <property type="entry name" value="AUTOTRANSPORTER"/>
    <property type="match status" value="1"/>
</dbReference>
<feature type="region of interest" description="Disordered" evidence="4">
    <location>
        <begin position="1084"/>
        <end position="1109"/>
    </location>
</feature>
<dbReference type="PANTHER" id="PTHR12338:SF8">
    <property type="entry name" value="HEME_HEMOPEXIN-BINDING PROTEIN"/>
    <property type="match status" value="1"/>
</dbReference>
<evidence type="ECO:0000313" key="7">
    <source>
        <dbReference type="Proteomes" id="UP001501671"/>
    </source>
</evidence>
<dbReference type="InterPro" id="IPR050909">
    <property type="entry name" value="Bact_Autotransporter_VF"/>
</dbReference>